<accession>A0A0J1FQL0</accession>
<protein>
    <submittedName>
        <fullName evidence="1">Uncharacterized protein</fullName>
    </submittedName>
</protein>
<dbReference type="Proteomes" id="UP000036356">
    <property type="component" value="Unassembled WGS sequence"/>
</dbReference>
<evidence type="ECO:0000313" key="1">
    <source>
        <dbReference type="EMBL" id="KLU65263.1"/>
    </source>
</evidence>
<reference evidence="1 2" key="1">
    <citation type="submission" date="2015-06" db="EMBL/GenBank/DDBJ databases">
        <title>Draft genome of the moderately acidophilic sulfate reducer Candidatus Desulfosporosinus acididurans strain M1.</title>
        <authorList>
            <person name="Poehlein A."/>
            <person name="Petzsch P."/>
            <person name="Johnson B.D."/>
            <person name="Schloemann M."/>
            <person name="Daniel R."/>
            <person name="Muehling M."/>
        </authorList>
    </citation>
    <scope>NUCLEOTIDE SEQUENCE [LARGE SCALE GENOMIC DNA]</scope>
    <source>
        <strain evidence="1 2">M1</strain>
    </source>
</reference>
<dbReference type="PATRIC" id="fig|476652.3.peg.2952"/>
<gene>
    <name evidence="1" type="ORF">DEAC_c28150</name>
</gene>
<dbReference type="EMBL" id="LDZY01000009">
    <property type="protein sequence ID" value="KLU65263.1"/>
    <property type="molecule type" value="Genomic_DNA"/>
</dbReference>
<name>A0A0J1FQL0_9FIRM</name>
<comment type="caution">
    <text evidence="1">The sequence shown here is derived from an EMBL/GenBank/DDBJ whole genome shotgun (WGS) entry which is preliminary data.</text>
</comment>
<evidence type="ECO:0000313" key="2">
    <source>
        <dbReference type="Proteomes" id="UP000036356"/>
    </source>
</evidence>
<organism evidence="1 2">
    <name type="scientific">Desulfosporosinus acididurans</name>
    <dbReference type="NCBI Taxonomy" id="476652"/>
    <lineage>
        <taxon>Bacteria</taxon>
        <taxon>Bacillati</taxon>
        <taxon>Bacillota</taxon>
        <taxon>Clostridia</taxon>
        <taxon>Eubacteriales</taxon>
        <taxon>Desulfitobacteriaceae</taxon>
        <taxon>Desulfosporosinus</taxon>
    </lineage>
</organism>
<dbReference type="AlphaFoldDB" id="A0A0J1FQL0"/>
<keyword evidence="2" id="KW-1185">Reference proteome</keyword>
<sequence>MYNLQLKPNEKVFLITMGGLIKQQESHNYMEELLKKLKTFNTSEYYLVLDTQELQASPQDMLDEEKKGIELLVKTPFKGRFNIASKTLIANMQAKRIAGDTLKLITTVHSYDEFVSIINLHKAV</sequence>
<proteinExistence type="predicted"/>
<dbReference type="RefSeq" id="WP_047810643.1">
    <property type="nucleotide sequence ID" value="NZ_LDZY01000009.1"/>
</dbReference>